<dbReference type="Gene3D" id="1.10.510.10">
    <property type="entry name" value="Transferase(Phosphotransferase) domain 1"/>
    <property type="match status" value="1"/>
</dbReference>
<sequence>MSYCGLDVQEVDLPTKQIIVTFNIEPQFSCVFKPNRLSFYQWNPRFGPFKTLQVCLELPEEFPASFPNINPMRLSNGRIHVPMTNVTTKSKGAYARIVHVIAILPERGIVMERLKEPLCLRLKTLQENGDTVSSEQIQRWSLQIAEGLHYIHSRVLQADIGSQNLLLDEKDNLKFADFAGSSIDGEQAFHHPSIKDEIFAMGSILYEISTGRKPYHDKTDSAVEKLYLAAQFPDTDHLQLGPVIWKCWKMQYQDTAETLSDLQQLFQRKKCSYIGLSKRI</sequence>
<reference evidence="3" key="2">
    <citation type="journal article" date="2009" name="Genome Res.">
        <title>Comparative genomic analyses of the human fungal pathogens Coccidioides and their relatives.</title>
        <authorList>
            <person name="Sharpton T.J."/>
            <person name="Stajich J.E."/>
            <person name="Rounsley S.D."/>
            <person name="Gardner M.J."/>
            <person name="Wortman J.R."/>
            <person name="Jordar V.S."/>
            <person name="Maiti R."/>
            <person name="Kodira C.D."/>
            <person name="Neafsey D.E."/>
            <person name="Zeng Q."/>
            <person name="Hung C.-Y."/>
            <person name="McMahan C."/>
            <person name="Muszewska A."/>
            <person name="Grynberg M."/>
            <person name="Mandel M.A."/>
            <person name="Kellner E.M."/>
            <person name="Barker B.M."/>
            <person name="Galgiani J.N."/>
            <person name="Orbach M.J."/>
            <person name="Kirkland T.N."/>
            <person name="Cole G.T."/>
            <person name="Henn M.R."/>
            <person name="Birren B.W."/>
            <person name="Taylor J.W."/>
        </authorList>
    </citation>
    <scope>NUCLEOTIDE SEQUENCE [LARGE SCALE GENOMIC DNA]</scope>
    <source>
        <strain evidence="3">RMSCC 3488</strain>
    </source>
</reference>
<dbReference type="GO" id="GO:0004674">
    <property type="term" value="F:protein serine/threonine kinase activity"/>
    <property type="evidence" value="ECO:0007669"/>
    <property type="project" value="TreeGrafter"/>
</dbReference>
<dbReference type="PANTHER" id="PTHR44329">
    <property type="entry name" value="SERINE/THREONINE-PROTEIN KINASE TNNI3K-RELATED"/>
    <property type="match status" value="1"/>
</dbReference>
<reference evidence="2 3" key="1">
    <citation type="submission" date="2007-06" db="EMBL/GenBank/DDBJ databases">
        <title>The Genome Sequence of Coccidioides posadasii RMSCC_3488.</title>
        <authorList>
            <consortium name="Coccidioides Genome Resources Consortium"/>
            <consortium name="The Broad Institute Genome Sequencing Platform"/>
            <person name="Henn M.R."/>
            <person name="Sykes S."/>
            <person name="Young S."/>
            <person name="Jaffe D."/>
            <person name="Berlin A."/>
            <person name="Alvarez P."/>
            <person name="Butler J."/>
            <person name="Gnerre S."/>
            <person name="Grabherr M."/>
            <person name="Mauceli E."/>
            <person name="Brockman W."/>
            <person name="Kodira C."/>
            <person name="Alvarado L."/>
            <person name="Zeng Q."/>
            <person name="Crawford M."/>
            <person name="Antoine C."/>
            <person name="Devon K."/>
            <person name="Galgiani J."/>
            <person name="Orsborn K."/>
            <person name="Lewis M.L."/>
            <person name="Nusbaum C."/>
            <person name="Galagan J."/>
            <person name="Birren B."/>
        </authorList>
    </citation>
    <scope>NUCLEOTIDE SEQUENCE [LARGE SCALE GENOMIC DNA]</scope>
    <source>
        <strain evidence="2 3">RMSCC 3488</strain>
    </source>
</reference>
<protein>
    <recommendedName>
        <fullName evidence="1">Protein kinase domain-containing protein</fullName>
    </recommendedName>
</protein>
<dbReference type="Proteomes" id="UP000054567">
    <property type="component" value="Unassembled WGS sequence"/>
</dbReference>
<proteinExistence type="predicted"/>
<name>A0A0J6FQP3_COCPO</name>
<dbReference type="GO" id="GO:0005524">
    <property type="term" value="F:ATP binding"/>
    <property type="evidence" value="ECO:0007669"/>
    <property type="project" value="InterPro"/>
</dbReference>
<organism evidence="2 3">
    <name type="scientific">Coccidioides posadasii RMSCC 3488</name>
    <dbReference type="NCBI Taxonomy" id="454284"/>
    <lineage>
        <taxon>Eukaryota</taxon>
        <taxon>Fungi</taxon>
        <taxon>Dikarya</taxon>
        <taxon>Ascomycota</taxon>
        <taxon>Pezizomycotina</taxon>
        <taxon>Eurotiomycetes</taxon>
        <taxon>Eurotiomycetidae</taxon>
        <taxon>Onygenales</taxon>
        <taxon>Onygenaceae</taxon>
        <taxon>Coccidioides</taxon>
    </lineage>
</organism>
<dbReference type="EMBL" id="DS268113">
    <property type="protein sequence ID" value="KMM71334.1"/>
    <property type="molecule type" value="Genomic_DNA"/>
</dbReference>
<accession>A0A0J6FQP3</accession>
<reference evidence="3" key="3">
    <citation type="journal article" date="2010" name="Genome Res.">
        <title>Population genomic sequencing of Coccidioides fungi reveals recent hybridization and transposon control.</title>
        <authorList>
            <person name="Neafsey D.E."/>
            <person name="Barker B.M."/>
            <person name="Sharpton T.J."/>
            <person name="Stajich J.E."/>
            <person name="Park D.J."/>
            <person name="Whiston E."/>
            <person name="Hung C.-Y."/>
            <person name="McMahan C."/>
            <person name="White J."/>
            <person name="Sykes S."/>
            <person name="Heiman D."/>
            <person name="Young S."/>
            <person name="Zeng Q."/>
            <person name="Abouelleil A."/>
            <person name="Aftuck L."/>
            <person name="Bessette D."/>
            <person name="Brown A."/>
            <person name="FitzGerald M."/>
            <person name="Lui A."/>
            <person name="Macdonald J.P."/>
            <person name="Priest M."/>
            <person name="Orbach M.J."/>
            <person name="Galgiani J.N."/>
            <person name="Kirkland T.N."/>
            <person name="Cole G.T."/>
            <person name="Birren B.W."/>
            <person name="Henn M.R."/>
            <person name="Taylor J.W."/>
            <person name="Rounsley S.D."/>
        </authorList>
    </citation>
    <scope>NUCLEOTIDE SEQUENCE [LARGE SCALE GENOMIC DNA]</scope>
    <source>
        <strain evidence="3">RMSCC 3488</strain>
    </source>
</reference>
<dbReference type="InterPro" id="IPR000719">
    <property type="entry name" value="Prot_kinase_dom"/>
</dbReference>
<gene>
    <name evidence="2" type="ORF">CPAG_07641</name>
</gene>
<dbReference type="InterPro" id="IPR011009">
    <property type="entry name" value="Kinase-like_dom_sf"/>
</dbReference>
<evidence type="ECO:0000313" key="3">
    <source>
        <dbReference type="Proteomes" id="UP000054567"/>
    </source>
</evidence>
<dbReference type="VEuPathDB" id="FungiDB:CPAG_07641"/>
<dbReference type="SUPFAM" id="SSF56112">
    <property type="entry name" value="Protein kinase-like (PK-like)"/>
    <property type="match status" value="1"/>
</dbReference>
<evidence type="ECO:0000259" key="1">
    <source>
        <dbReference type="Pfam" id="PF00069"/>
    </source>
</evidence>
<dbReference type="AlphaFoldDB" id="A0A0J6FQP3"/>
<dbReference type="OrthoDB" id="4169526at2759"/>
<evidence type="ECO:0000313" key="2">
    <source>
        <dbReference type="EMBL" id="KMM71334.1"/>
    </source>
</evidence>
<dbReference type="InterPro" id="IPR051681">
    <property type="entry name" value="Ser/Thr_Kinases-Pseudokinases"/>
</dbReference>
<dbReference type="Pfam" id="PF00069">
    <property type="entry name" value="Pkinase"/>
    <property type="match status" value="1"/>
</dbReference>
<feature type="domain" description="Protein kinase" evidence="1">
    <location>
        <begin position="109"/>
        <end position="179"/>
    </location>
</feature>